<reference evidence="4 5" key="1">
    <citation type="submission" date="2024-06" db="EMBL/GenBank/DDBJ databases">
        <title>The Natural Products Discovery Center: Release of the First 8490 Sequenced Strains for Exploring Actinobacteria Biosynthetic Diversity.</title>
        <authorList>
            <person name="Kalkreuter E."/>
            <person name="Kautsar S.A."/>
            <person name="Yang D."/>
            <person name="Bader C.D."/>
            <person name="Teijaro C.N."/>
            <person name="Fluegel L."/>
            <person name="Davis C.M."/>
            <person name="Simpson J.R."/>
            <person name="Lauterbach L."/>
            <person name="Steele A.D."/>
            <person name="Gui C."/>
            <person name="Meng S."/>
            <person name="Li G."/>
            <person name="Viehrig K."/>
            <person name="Ye F."/>
            <person name="Su P."/>
            <person name="Kiefer A.F."/>
            <person name="Nichols A."/>
            <person name="Cepeda A.J."/>
            <person name="Yan W."/>
            <person name="Fan B."/>
            <person name="Jiang Y."/>
            <person name="Adhikari A."/>
            <person name="Zheng C.-J."/>
            <person name="Schuster L."/>
            <person name="Cowan T.M."/>
            <person name="Smanski M.J."/>
            <person name="Chevrette M.G."/>
            <person name="De Carvalho L.P.S."/>
            <person name="Shen B."/>
        </authorList>
    </citation>
    <scope>NUCLEOTIDE SEQUENCE [LARGE SCALE GENOMIC DNA]</scope>
    <source>
        <strain evidence="4 5">NPDC048946</strain>
    </source>
</reference>
<accession>A0ABV3DQV8</accession>
<dbReference type="PANTHER" id="PTHR42951:SF4">
    <property type="entry name" value="ACYL-COENZYME A THIOESTERASE MBLAC2"/>
    <property type="match status" value="1"/>
</dbReference>
<proteinExistence type="predicted"/>
<name>A0ABV3DQV8_9ACTN</name>
<evidence type="ECO:0000256" key="2">
    <source>
        <dbReference type="SAM" id="SignalP"/>
    </source>
</evidence>
<dbReference type="SUPFAM" id="SSF56281">
    <property type="entry name" value="Metallo-hydrolase/oxidoreductase"/>
    <property type="match status" value="1"/>
</dbReference>
<feature type="domain" description="Metallo-beta-lactamase" evidence="3">
    <location>
        <begin position="69"/>
        <end position="255"/>
    </location>
</feature>
<evidence type="ECO:0000313" key="5">
    <source>
        <dbReference type="Proteomes" id="UP001551482"/>
    </source>
</evidence>
<dbReference type="InterPro" id="IPR001279">
    <property type="entry name" value="Metallo-B-lactamas"/>
</dbReference>
<dbReference type="SMART" id="SM00849">
    <property type="entry name" value="Lactamase_B"/>
    <property type="match status" value="1"/>
</dbReference>
<dbReference type="Pfam" id="PF00753">
    <property type="entry name" value="Lactamase_B"/>
    <property type="match status" value="1"/>
</dbReference>
<keyword evidence="2" id="KW-0732">Signal</keyword>
<dbReference type="Gene3D" id="3.60.15.10">
    <property type="entry name" value="Ribonuclease Z/Hydroxyacylglutathione hydrolase-like"/>
    <property type="match status" value="1"/>
</dbReference>
<dbReference type="EMBL" id="JBEZFP010000109">
    <property type="protein sequence ID" value="MEU8138066.1"/>
    <property type="molecule type" value="Genomic_DNA"/>
</dbReference>
<feature type="chain" id="PRO_5046671719" evidence="2">
    <location>
        <begin position="31"/>
        <end position="348"/>
    </location>
</feature>
<dbReference type="InterPro" id="IPR050855">
    <property type="entry name" value="NDM-1-like"/>
</dbReference>
<feature type="compositionally biased region" description="Low complexity" evidence="1">
    <location>
        <begin position="33"/>
        <end position="53"/>
    </location>
</feature>
<protein>
    <submittedName>
        <fullName evidence="4">MBL fold metallo-hydrolase</fullName>
    </submittedName>
</protein>
<evidence type="ECO:0000313" key="4">
    <source>
        <dbReference type="EMBL" id="MEU8138066.1"/>
    </source>
</evidence>
<sequence>MNTTGKTPTGGRLGRRVASVVAVLAMVVAAAGCSDTDNDDSNGNGNTGNTGNSAGAPPVGRFASPNPGSVNTYWISAPQGLVVIDTLRTLTDARRAVEEIRRSGQPVAAILLTHSHPDHVGGAGVFHEAFPQAPVYASVTTDKIMREDPRGFYPLTRTVPGHDFPDQLTYATRTFQAGEAVDVAGLRLETAEFAAGESDSATVFHDPAAKSLYAGDLVGNKVTPALLEGHSCGWLANLALLRERFPDVRTAYPGHGEPAEAVGMFGEQRGYIQDFRRLVGAAIAPASPEGTAVGDGERASILAAMEQKYPGYPPVASLPTIADENVKAVAAELAAENPAVLPAACATP</sequence>
<feature type="region of interest" description="Disordered" evidence="1">
    <location>
        <begin position="33"/>
        <end position="63"/>
    </location>
</feature>
<keyword evidence="5" id="KW-1185">Reference proteome</keyword>
<organism evidence="4 5">
    <name type="scientific">Streptodolium elevatio</name>
    <dbReference type="NCBI Taxonomy" id="3157996"/>
    <lineage>
        <taxon>Bacteria</taxon>
        <taxon>Bacillati</taxon>
        <taxon>Actinomycetota</taxon>
        <taxon>Actinomycetes</taxon>
        <taxon>Kitasatosporales</taxon>
        <taxon>Streptomycetaceae</taxon>
        <taxon>Streptodolium</taxon>
    </lineage>
</organism>
<dbReference type="PANTHER" id="PTHR42951">
    <property type="entry name" value="METALLO-BETA-LACTAMASE DOMAIN-CONTAINING"/>
    <property type="match status" value="1"/>
</dbReference>
<dbReference type="InterPro" id="IPR036866">
    <property type="entry name" value="RibonucZ/Hydroxyglut_hydro"/>
</dbReference>
<evidence type="ECO:0000259" key="3">
    <source>
        <dbReference type="SMART" id="SM00849"/>
    </source>
</evidence>
<dbReference type="Proteomes" id="UP001551482">
    <property type="component" value="Unassembled WGS sequence"/>
</dbReference>
<evidence type="ECO:0000256" key="1">
    <source>
        <dbReference type="SAM" id="MobiDB-lite"/>
    </source>
</evidence>
<feature type="signal peptide" evidence="2">
    <location>
        <begin position="1"/>
        <end position="30"/>
    </location>
</feature>
<gene>
    <name evidence="4" type="ORF">AB0C36_31730</name>
</gene>
<comment type="caution">
    <text evidence="4">The sequence shown here is derived from an EMBL/GenBank/DDBJ whole genome shotgun (WGS) entry which is preliminary data.</text>
</comment>
<dbReference type="PROSITE" id="PS51257">
    <property type="entry name" value="PROKAR_LIPOPROTEIN"/>
    <property type="match status" value="1"/>
</dbReference>
<dbReference type="RefSeq" id="WP_358360869.1">
    <property type="nucleotide sequence ID" value="NZ_JBEZFP010000109.1"/>
</dbReference>